<evidence type="ECO:0000313" key="2">
    <source>
        <dbReference type="Proteomes" id="UP000479000"/>
    </source>
</evidence>
<evidence type="ECO:0000313" key="1">
    <source>
        <dbReference type="EMBL" id="CAA9995317.1"/>
    </source>
</evidence>
<protein>
    <submittedName>
        <fullName evidence="1">Uncharacterized protein</fullName>
    </submittedName>
</protein>
<reference evidence="1 2" key="1">
    <citation type="submission" date="2020-02" db="EMBL/GenBank/DDBJ databases">
        <authorList>
            <person name="Ferguson B K."/>
        </authorList>
    </citation>
    <scope>NUCLEOTIDE SEQUENCE [LARGE SCALE GENOMIC DNA]</scope>
</reference>
<organism evidence="1 2">
    <name type="scientific">Nesidiocoris tenuis</name>
    <dbReference type="NCBI Taxonomy" id="355587"/>
    <lineage>
        <taxon>Eukaryota</taxon>
        <taxon>Metazoa</taxon>
        <taxon>Ecdysozoa</taxon>
        <taxon>Arthropoda</taxon>
        <taxon>Hexapoda</taxon>
        <taxon>Insecta</taxon>
        <taxon>Pterygota</taxon>
        <taxon>Neoptera</taxon>
        <taxon>Paraneoptera</taxon>
        <taxon>Hemiptera</taxon>
        <taxon>Heteroptera</taxon>
        <taxon>Panheteroptera</taxon>
        <taxon>Cimicomorpha</taxon>
        <taxon>Miridae</taxon>
        <taxon>Dicyphina</taxon>
        <taxon>Nesidiocoris</taxon>
    </lineage>
</organism>
<name>A0A6H5G183_9HEMI</name>
<dbReference type="Proteomes" id="UP000479000">
    <property type="component" value="Unassembled WGS sequence"/>
</dbReference>
<sequence length="159" mass="18321">MVDLFGLFVCGHKNPKTGESIRRRNAVSVLPWRKIVEKRSENWRSSRKLRGKVWSRFRIVLREPYEDRNTKKNALIWISKKVHPNDSAPKAIRQIGSSKVDAPAQYTANPQDRMHCAGHAKTCPSRGNNREEKPSDKLMLFTYSETVFRIIVKTSVIAC</sequence>
<dbReference type="EMBL" id="CADCXU010003286">
    <property type="protein sequence ID" value="CAA9995317.1"/>
    <property type="molecule type" value="Genomic_DNA"/>
</dbReference>
<accession>A0A6H5G183</accession>
<dbReference type="AlphaFoldDB" id="A0A6H5G183"/>
<proteinExistence type="predicted"/>
<keyword evidence="2" id="KW-1185">Reference proteome</keyword>
<gene>
    <name evidence="1" type="ORF">NTEN_LOCUS2108</name>
</gene>